<evidence type="ECO:0000313" key="16">
    <source>
        <dbReference type="RefSeq" id="XP_011094438.1"/>
    </source>
</evidence>
<evidence type="ECO:0000256" key="2">
    <source>
        <dbReference type="ARBA" id="ARBA00009592"/>
    </source>
</evidence>
<feature type="region of interest" description="Disordered" evidence="11">
    <location>
        <begin position="650"/>
        <end position="670"/>
    </location>
</feature>
<keyword evidence="3" id="KW-0433">Leucine-rich repeat</keyword>
<feature type="compositionally biased region" description="Polar residues" evidence="11">
    <location>
        <begin position="658"/>
        <end position="670"/>
    </location>
</feature>
<feature type="signal peptide" evidence="13">
    <location>
        <begin position="1"/>
        <end position="21"/>
    </location>
</feature>
<dbReference type="GO" id="GO:0004672">
    <property type="term" value="F:protein kinase activity"/>
    <property type="evidence" value="ECO:0007669"/>
    <property type="project" value="InterPro"/>
</dbReference>
<evidence type="ECO:0000256" key="3">
    <source>
        <dbReference type="ARBA" id="ARBA00022614"/>
    </source>
</evidence>
<evidence type="ECO:0000256" key="13">
    <source>
        <dbReference type="SAM" id="SignalP"/>
    </source>
</evidence>
<dbReference type="Gene3D" id="1.10.510.10">
    <property type="entry name" value="Transferase(Phosphotransferase) domain 1"/>
    <property type="match status" value="1"/>
</dbReference>
<feature type="chain" id="PRO_5027014630" evidence="13">
    <location>
        <begin position="22"/>
        <end position="670"/>
    </location>
</feature>
<protein>
    <submittedName>
        <fullName evidence="16">Leucine-rich repeat receptor-like protein kinase PXC1</fullName>
    </submittedName>
</protein>
<dbReference type="Gramene" id="SIN_1012957.t">
    <property type="protein sequence ID" value="SIN_1012957.t"/>
    <property type="gene ID" value="SIN_1012957"/>
</dbReference>
<dbReference type="Gene3D" id="3.30.200.20">
    <property type="entry name" value="Phosphorylase Kinase, domain 1"/>
    <property type="match status" value="1"/>
</dbReference>
<keyword evidence="15" id="KW-1185">Reference proteome</keyword>
<evidence type="ECO:0000256" key="4">
    <source>
        <dbReference type="ARBA" id="ARBA00022692"/>
    </source>
</evidence>
<keyword evidence="10" id="KW-0325">Glycoprotein</keyword>
<dbReference type="Pfam" id="PF13855">
    <property type="entry name" value="LRR_8"/>
    <property type="match status" value="1"/>
</dbReference>
<feature type="region of interest" description="Disordered" evidence="11">
    <location>
        <begin position="233"/>
        <end position="267"/>
    </location>
</feature>
<dbReference type="Pfam" id="PF08263">
    <property type="entry name" value="LRRNT_2"/>
    <property type="match status" value="1"/>
</dbReference>
<sequence>MDLHFFSFLLLSATLLFPSSALSNDTAALSLFRSQTDPHATLLSNWTTSSPTSTACSANWFGVNCTDNRVTALSLPSLNLRGPIDALSSLDQLRLLDLRGNRLNGTLTPITQCLNLKLIYLSGNDFSGEIPPEFSSLHRLLRLDLSNNNLRGTVPSQLSNLSRLLTLHLQNNELSGTIPKSLDSLPQLKELNLSNNELYGLLPKSLLSRYGEASFSGNEGLCGNSPFPKCSYTGTGQPPSSSETVPSNPSSLPSSTTATIEEPSNNHHKRLSNGAIVAIVVANSVLLLVIVSFVVAYYCGKYSRETSSMAESEGGKRSSYSSDKRVYANNGGGDSDGTNATDQSKLVFFDRKKQFELEDLLRASAEMLGKGSLGTVYKAVLDDGCTVAVKRLKDANPCARKEFEQYMDVIAKLRHPNVVRFRAYYYAREEKLLVYDYMPNGSLHALLHGNRGPGRIPLDWTTRISLILGAARGLERIHQEYAASRIPHGNVKSCNILLDRNGVACISDFGLSLLLNPVHAIAKLGGYRAPEQAEIKRLSQNADVYSFGVLLLEVLTGRAPSEHPSPGRVRTEEEELAVDLPKWVQSVVRDEWTAEVFDQELLRYKNIEEELVSTLHVAMACVVPQPEKRPNMSEVVKMIEEIRVELSPLGEDYDESRNSLSPSLATTEDF</sequence>
<dbReference type="PRINTS" id="PR00019">
    <property type="entry name" value="LEURICHRPT"/>
</dbReference>
<keyword evidence="7" id="KW-0067">ATP-binding</keyword>
<dbReference type="Gene3D" id="3.80.10.10">
    <property type="entry name" value="Ribonuclease Inhibitor"/>
    <property type="match status" value="2"/>
</dbReference>
<proteinExistence type="inferred from homology"/>
<name>A0A6I9U2H1_SESIN</name>
<evidence type="ECO:0000313" key="15">
    <source>
        <dbReference type="Proteomes" id="UP000504604"/>
    </source>
</evidence>
<dbReference type="InterPro" id="IPR011009">
    <property type="entry name" value="Kinase-like_dom_sf"/>
</dbReference>
<organism evidence="15 16">
    <name type="scientific">Sesamum indicum</name>
    <name type="common">Oriental sesame</name>
    <name type="synonym">Sesamum orientale</name>
    <dbReference type="NCBI Taxonomy" id="4182"/>
    <lineage>
        <taxon>Eukaryota</taxon>
        <taxon>Viridiplantae</taxon>
        <taxon>Streptophyta</taxon>
        <taxon>Embryophyta</taxon>
        <taxon>Tracheophyta</taxon>
        <taxon>Spermatophyta</taxon>
        <taxon>Magnoliopsida</taxon>
        <taxon>eudicotyledons</taxon>
        <taxon>Gunneridae</taxon>
        <taxon>Pentapetalae</taxon>
        <taxon>asterids</taxon>
        <taxon>lamiids</taxon>
        <taxon>Lamiales</taxon>
        <taxon>Pedaliaceae</taxon>
        <taxon>Sesamum</taxon>
    </lineage>
</organism>
<dbReference type="FunFam" id="3.80.10.10:FF:000111">
    <property type="entry name" value="LRR receptor-like serine/threonine-protein kinase ERECTA"/>
    <property type="match status" value="1"/>
</dbReference>
<dbReference type="OrthoDB" id="781280at2759"/>
<dbReference type="SUPFAM" id="SSF56112">
    <property type="entry name" value="Protein kinase-like (PK-like)"/>
    <property type="match status" value="1"/>
</dbReference>
<feature type="transmembrane region" description="Helical" evidence="12">
    <location>
        <begin position="275"/>
        <end position="299"/>
    </location>
</feature>
<dbReference type="KEGG" id="sind:105174136"/>
<dbReference type="Pfam" id="PF07714">
    <property type="entry name" value="PK_Tyr_Ser-Thr"/>
    <property type="match status" value="1"/>
</dbReference>
<dbReference type="InParanoid" id="A0A6I9U2H1"/>
<evidence type="ECO:0000256" key="1">
    <source>
        <dbReference type="ARBA" id="ARBA00004167"/>
    </source>
</evidence>
<dbReference type="PANTHER" id="PTHR48007:SF4">
    <property type="entry name" value="LEUCINE-RICH REPEAT RECEPTOR-LIKE PROTEIN KINASE PXC1"/>
    <property type="match status" value="1"/>
</dbReference>
<dbReference type="FunCoup" id="A0A6I9U2H1">
    <property type="interactions" value="1032"/>
</dbReference>
<accession>A0A6I9U2H1</accession>
<dbReference type="GO" id="GO:0005524">
    <property type="term" value="F:ATP binding"/>
    <property type="evidence" value="ECO:0007669"/>
    <property type="project" value="UniProtKB-KW"/>
</dbReference>
<dbReference type="GeneID" id="105174136"/>
<dbReference type="Pfam" id="PF00560">
    <property type="entry name" value="LRR_1"/>
    <property type="match status" value="1"/>
</dbReference>
<dbReference type="RefSeq" id="XP_011094438.1">
    <property type="nucleotide sequence ID" value="XM_011096136.2"/>
</dbReference>
<dbReference type="FunFam" id="1.10.510.10:FF:000095">
    <property type="entry name" value="protein STRUBBELIG-RECEPTOR FAMILY 8"/>
    <property type="match status" value="1"/>
</dbReference>
<evidence type="ECO:0000256" key="7">
    <source>
        <dbReference type="ARBA" id="ARBA00022840"/>
    </source>
</evidence>
<keyword evidence="13" id="KW-0732">Signal</keyword>
<evidence type="ECO:0000256" key="6">
    <source>
        <dbReference type="ARBA" id="ARBA00022741"/>
    </source>
</evidence>
<keyword evidence="8 12" id="KW-1133">Transmembrane helix</keyword>
<evidence type="ECO:0000259" key="14">
    <source>
        <dbReference type="PROSITE" id="PS50011"/>
    </source>
</evidence>
<dbReference type="FunFam" id="3.30.200.20:FF:000307">
    <property type="entry name" value="pollen receptor-like kinase 1"/>
    <property type="match status" value="1"/>
</dbReference>
<keyword evidence="9 12" id="KW-0472">Membrane</keyword>
<dbReference type="SUPFAM" id="SSF52058">
    <property type="entry name" value="L domain-like"/>
    <property type="match status" value="1"/>
</dbReference>
<dbReference type="Proteomes" id="UP000504604">
    <property type="component" value="Linkage group LG11"/>
</dbReference>
<dbReference type="CDD" id="cd14066">
    <property type="entry name" value="STKc_IRAK"/>
    <property type="match status" value="1"/>
</dbReference>
<dbReference type="InterPro" id="IPR013210">
    <property type="entry name" value="LRR_N_plant-typ"/>
</dbReference>
<reference evidence="16" key="1">
    <citation type="submission" date="2025-08" db="UniProtKB">
        <authorList>
            <consortium name="RefSeq"/>
        </authorList>
    </citation>
    <scope>IDENTIFICATION</scope>
</reference>
<dbReference type="PROSITE" id="PS50011">
    <property type="entry name" value="PROTEIN_KINASE_DOM"/>
    <property type="match status" value="1"/>
</dbReference>
<evidence type="ECO:0000256" key="11">
    <source>
        <dbReference type="SAM" id="MobiDB-lite"/>
    </source>
</evidence>
<evidence type="ECO:0000256" key="9">
    <source>
        <dbReference type="ARBA" id="ARBA00023136"/>
    </source>
</evidence>
<dbReference type="InterPro" id="IPR001611">
    <property type="entry name" value="Leu-rich_rpt"/>
</dbReference>
<dbReference type="PANTHER" id="PTHR48007">
    <property type="entry name" value="LEUCINE-RICH REPEAT RECEPTOR-LIKE PROTEIN KINASE PXC1"/>
    <property type="match status" value="1"/>
</dbReference>
<dbReference type="GO" id="GO:0016020">
    <property type="term" value="C:membrane"/>
    <property type="evidence" value="ECO:0007669"/>
    <property type="project" value="UniProtKB-SubCell"/>
</dbReference>
<evidence type="ECO:0000256" key="10">
    <source>
        <dbReference type="ARBA" id="ARBA00023180"/>
    </source>
</evidence>
<keyword evidence="6" id="KW-0547">Nucleotide-binding</keyword>
<evidence type="ECO:0000256" key="5">
    <source>
        <dbReference type="ARBA" id="ARBA00022737"/>
    </source>
</evidence>
<feature type="domain" description="Protein kinase" evidence="14">
    <location>
        <begin position="362"/>
        <end position="644"/>
    </location>
</feature>
<feature type="compositionally biased region" description="Low complexity" evidence="11">
    <location>
        <begin position="238"/>
        <end position="255"/>
    </location>
</feature>
<dbReference type="InterPro" id="IPR000719">
    <property type="entry name" value="Prot_kinase_dom"/>
</dbReference>
<keyword evidence="5" id="KW-0677">Repeat</keyword>
<dbReference type="GO" id="GO:0009834">
    <property type="term" value="P:plant-type secondary cell wall biogenesis"/>
    <property type="evidence" value="ECO:0007669"/>
    <property type="project" value="EnsemblPlants"/>
</dbReference>
<dbReference type="InterPro" id="IPR046959">
    <property type="entry name" value="PRK1-6/SRF4-like"/>
</dbReference>
<comment type="subcellular location">
    <subcellularLocation>
        <location evidence="1">Membrane</location>
        <topology evidence="1">Single-pass membrane protein</topology>
    </subcellularLocation>
</comment>
<evidence type="ECO:0000256" key="8">
    <source>
        <dbReference type="ARBA" id="ARBA00022989"/>
    </source>
</evidence>
<keyword evidence="4 12" id="KW-0812">Transmembrane</keyword>
<dbReference type="PROSITE" id="PS51450">
    <property type="entry name" value="LRR"/>
    <property type="match status" value="1"/>
</dbReference>
<gene>
    <name evidence="16" type="primary">LOC105174136</name>
</gene>
<comment type="similarity">
    <text evidence="2">Belongs to the RLP family.</text>
</comment>
<dbReference type="AlphaFoldDB" id="A0A6I9U2H1"/>
<dbReference type="InterPro" id="IPR001245">
    <property type="entry name" value="Ser-Thr/Tyr_kinase_cat_dom"/>
</dbReference>
<evidence type="ECO:0000256" key="12">
    <source>
        <dbReference type="SAM" id="Phobius"/>
    </source>
</evidence>
<feature type="region of interest" description="Disordered" evidence="11">
    <location>
        <begin position="310"/>
        <end position="339"/>
    </location>
</feature>
<dbReference type="InterPro" id="IPR032675">
    <property type="entry name" value="LRR_dom_sf"/>
</dbReference>